<keyword evidence="5 6" id="KW-0472">Membrane</keyword>
<evidence type="ECO:0000256" key="1">
    <source>
        <dbReference type="ARBA" id="ARBA00004651"/>
    </source>
</evidence>
<feature type="transmembrane region" description="Helical" evidence="6">
    <location>
        <begin position="286"/>
        <end position="316"/>
    </location>
</feature>
<accession>A0ABT8KL20</accession>
<keyword evidence="3 6" id="KW-0812">Transmembrane</keyword>
<feature type="domain" description="ABC3 transporter permease C-terminal" evidence="7">
    <location>
        <begin position="291"/>
        <end position="407"/>
    </location>
</feature>
<feature type="domain" description="MacB-like periplasmic core" evidence="8">
    <location>
        <begin position="20"/>
        <end position="237"/>
    </location>
</feature>
<comment type="subcellular location">
    <subcellularLocation>
        <location evidence="1">Cell membrane</location>
        <topology evidence="1">Multi-pass membrane protein</topology>
    </subcellularLocation>
</comment>
<dbReference type="RefSeq" id="WP_346751431.1">
    <property type="nucleotide sequence ID" value="NZ_JAUJEA010000002.1"/>
</dbReference>
<feature type="transmembrane region" description="Helical" evidence="6">
    <location>
        <begin position="753"/>
        <end position="775"/>
    </location>
</feature>
<evidence type="ECO:0000259" key="7">
    <source>
        <dbReference type="Pfam" id="PF02687"/>
    </source>
</evidence>
<sequence>MFAIFVKTALKNLKRNSWLSLINIIGLAIGITSASLIYLYVDYELHYDSFHENSKSIYRVGVRSIADGELESNSSIYVSSLAPELEKTFPEIINAVRFTPHQPKIFRYQEKSLKIDRTIYADANFFDVFSFRFFEGSSSKALSGPFSMVLTQSTAAKIFGDEPALGRVVNLGDGHDYKVNGIIEDVPVNSHIQFQAIISFPTLLRDDQIFLGWNGGHNYYSYLMLRNDADPLKLEQKFPAFMWEKINRAYAEYGLKDDAYLTPLESVYLHSQTHDEHITAGNLTSIYIFSIIAFFIVLMACINYISITTASAINRFKEMSVRKVLGASKKNLMSQILIESVLTVLFAFGIALIFVELITPYYSGFLEKDIQFLSWLSVTKIIYFVSFIILLGLISGIYPSWYMASTNTTQSLKGQAFNKPGRVNFRNVLVIIQFTISIILFTCTFIIYDQVKYAKNKDLGYSQDYIVNLPLTDENASKKYELLKERFLKEANIESIGASSEIPGAGLTSNGYIPEDITSPVIINVLDVDDGYLETMQIEILLGRNFSTDITSDKNNYLVNEAFVKWMGWKDPIGKTIQRNGEHEVIGVVKDFHYTTVHEKIAPLIITNKPWNDQFQFISVRMLPQNLTTTIARLETIWQEILPYTPFEFSFMTDSFYQIYKSEIKFNILIFVFTLLAIMLGLAGLYGLTFFTVKKKNKEIAIRKVCGATSLKILMLLSNKFLKKIILANIIAIPISFYVMNKWLENFTYKISIGAWFFFIALIFSAAITLITTWFHTMKAANRNPAETLLYE</sequence>
<feature type="transmembrane region" description="Helical" evidence="6">
    <location>
        <begin position="425"/>
        <end position="448"/>
    </location>
</feature>
<keyword evidence="4 6" id="KW-1133">Transmembrane helix</keyword>
<evidence type="ECO:0000313" key="10">
    <source>
        <dbReference type="Proteomes" id="UP001172082"/>
    </source>
</evidence>
<dbReference type="InterPro" id="IPR025857">
    <property type="entry name" value="MacB_PCD"/>
</dbReference>
<keyword evidence="2" id="KW-1003">Cell membrane</keyword>
<keyword evidence="10" id="KW-1185">Reference proteome</keyword>
<organism evidence="9 10">
    <name type="scientific">Splendidivirga corallicola</name>
    <dbReference type="NCBI Taxonomy" id="3051826"/>
    <lineage>
        <taxon>Bacteria</taxon>
        <taxon>Pseudomonadati</taxon>
        <taxon>Bacteroidota</taxon>
        <taxon>Cytophagia</taxon>
        <taxon>Cytophagales</taxon>
        <taxon>Splendidivirgaceae</taxon>
        <taxon>Splendidivirga</taxon>
    </lineage>
</organism>
<evidence type="ECO:0000256" key="3">
    <source>
        <dbReference type="ARBA" id="ARBA00022692"/>
    </source>
</evidence>
<feature type="domain" description="MacB-like periplasmic core" evidence="8">
    <location>
        <begin position="435"/>
        <end position="592"/>
    </location>
</feature>
<dbReference type="PANTHER" id="PTHR30572">
    <property type="entry name" value="MEMBRANE COMPONENT OF TRANSPORTER-RELATED"/>
    <property type="match status" value="1"/>
</dbReference>
<gene>
    <name evidence="9" type="ORF">QQ008_08555</name>
</gene>
<dbReference type="EMBL" id="JAUJEA010000002">
    <property type="protein sequence ID" value="MDN5201409.1"/>
    <property type="molecule type" value="Genomic_DNA"/>
</dbReference>
<comment type="caution">
    <text evidence="9">The sequence shown here is derived from an EMBL/GenBank/DDBJ whole genome shotgun (WGS) entry which is preliminary data.</text>
</comment>
<dbReference type="InterPro" id="IPR050250">
    <property type="entry name" value="Macrolide_Exporter_MacB"/>
</dbReference>
<feature type="transmembrane region" description="Helical" evidence="6">
    <location>
        <begin position="336"/>
        <end position="361"/>
    </location>
</feature>
<evidence type="ECO:0000256" key="6">
    <source>
        <dbReference type="SAM" id="Phobius"/>
    </source>
</evidence>
<reference evidence="9" key="1">
    <citation type="submission" date="2023-06" db="EMBL/GenBank/DDBJ databases">
        <title>Genomic of Parafulvivirga corallium.</title>
        <authorList>
            <person name="Wang G."/>
        </authorList>
    </citation>
    <scope>NUCLEOTIDE SEQUENCE</scope>
    <source>
        <strain evidence="9">BMA10</strain>
    </source>
</reference>
<dbReference type="Proteomes" id="UP001172082">
    <property type="component" value="Unassembled WGS sequence"/>
</dbReference>
<dbReference type="Pfam" id="PF02687">
    <property type="entry name" value="FtsX"/>
    <property type="match status" value="2"/>
</dbReference>
<protein>
    <submittedName>
        <fullName evidence="9">ABC transporter permease</fullName>
    </submittedName>
</protein>
<dbReference type="PANTHER" id="PTHR30572:SF18">
    <property type="entry name" value="ABC-TYPE MACROLIDE FAMILY EXPORT SYSTEM PERMEASE COMPONENT 2"/>
    <property type="match status" value="1"/>
</dbReference>
<feature type="transmembrane region" description="Helical" evidence="6">
    <location>
        <begin position="668"/>
        <end position="693"/>
    </location>
</feature>
<dbReference type="Pfam" id="PF12704">
    <property type="entry name" value="MacB_PCD"/>
    <property type="match status" value="2"/>
</dbReference>
<evidence type="ECO:0000256" key="5">
    <source>
        <dbReference type="ARBA" id="ARBA00023136"/>
    </source>
</evidence>
<evidence type="ECO:0000259" key="8">
    <source>
        <dbReference type="Pfam" id="PF12704"/>
    </source>
</evidence>
<evidence type="ECO:0000256" key="4">
    <source>
        <dbReference type="ARBA" id="ARBA00022989"/>
    </source>
</evidence>
<feature type="transmembrane region" description="Helical" evidence="6">
    <location>
        <begin position="721"/>
        <end position="741"/>
    </location>
</feature>
<evidence type="ECO:0000256" key="2">
    <source>
        <dbReference type="ARBA" id="ARBA00022475"/>
    </source>
</evidence>
<proteinExistence type="predicted"/>
<feature type="transmembrane region" description="Helical" evidence="6">
    <location>
        <begin position="381"/>
        <end position="404"/>
    </location>
</feature>
<evidence type="ECO:0000313" key="9">
    <source>
        <dbReference type="EMBL" id="MDN5201409.1"/>
    </source>
</evidence>
<dbReference type="InterPro" id="IPR003838">
    <property type="entry name" value="ABC3_permease_C"/>
</dbReference>
<name>A0ABT8KL20_9BACT</name>
<feature type="transmembrane region" description="Helical" evidence="6">
    <location>
        <begin position="21"/>
        <end position="41"/>
    </location>
</feature>
<feature type="domain" description="ABC3 transporter permease C-terminal" evidence="7">
    <location>
        <begin position="672"/>
        <end position="785"/>
    </location>
</feature>